<dbReference type="EMBL" id="KZ679262">
    <property type="protein sequence ID" value="PTB40763.1"/>
    <property type="molecule type" value="Genomic_DNA"/>
</dbReference>
<protein>
    <submittedName>
        <fullName evidence="2">Uncharacterized protein</fullName>
    </submittedName>
</protein>
<sequence>MADTHTSLRHALYYRKHTTNKLLLHISFSALSIVHTYFCSKEFESFVQHMMGVSPKASSKKSKFWSLFFPQKSKHLPRLAF</sequence>
<keyword evidence="1" id="KW-0472">Membrane</keyword>
<gene>
    <name evidence="2" type="ORF">M441DRAFT_411724</name>
</gene>
<name>A0A2T3Z7G3_TRIA4</name>
<evidence type="ECO:0000313" key="2">
    <source>
        <dbReference type="EMBL" id="PTB40763.1"/>
    </source>
</evidence>
<evidence type="ECO:0000313" key="3">
    <source>
        <dbReference type="Proteomes" id="UP000240493"/>
    </source>
</evidence>
<keyword evidence="1" id="KW-0812">Transmembrane</keyword>
<proteinExistence type="predicted"/>
<organism evidence="2 3">
    <name type="scientific">Trichoderma asperellum (strain ATCC 204424 / CBS 433.97 / NBRC 101777)</name>
    <dbReference type="NCBI Taxonomy" id="1042311"/>
    <lineage>
        <taxon>Eukaryota</taxon>
        <taxon>Fungi</taxon>
        <taxon>Dikarya</taxon>
        <taxon>Ascomycota</taxon>
        <taxon>Pezizomycotina</taxon>
        <taxon>Sordariomycetes</taxon>
        <taxon>Hypocreomycetidae</taxon>
        <taxon>Hypocreales</taxon>
        <taxon>Hypocreaceae</taxon>
        <taxon>Trichoderma</taxon>
    </lineage>
</organism>
<dbReference type="Proteomes" id="UP000240493">
    <property type="component" value="Unassembled WGS sequence"/>
</dbReference>
<keyword evidence="3" id="KW-1185">Reference proteome</keyword>
<dbReference type="AlphaFoldDB" id="A0A2T3Z7G3"/>
<feature type="transmembrane region" description="Helical" evidence="1">
    <location>
        <begin position="22"/>
        <end position="40"/>
    </location>
</feature>
<accession>A0A2T3Z7G3</accession>
<evidence type="ECO:0000256" key="1">
    <source>
        <dbReference type="SAM" id="Phobius"/>
    </source>
</evidence>
<keyword evidence="1" id="KW-1133">Transmembrane helix</keyword>
<reference evidence="2 3" key="1">
    <citation type="submission" date="2016-07" db="EMBL/GenBank/DDBJ databases">
        <title>Multiple horizontal gene transfer events from other fungi enriched the ability of initially mycotrophic Trichoderma (Ascomycota) to feed on dead plant biomass.</title>
        <authorList>
            <consortium name="DOE Joint Genome Institute"/>
            <person name="Aerts A."/>
            <person name="Atanasova L."/>
            <person name="Chenthamara K."/>
            <person name="Zhang J."/>
            <person name="Grujic M."/>
            <person name="Henrissat B."/>
            <person name="Kuo A."/>
            <person name="Salamov A."/>
            <person name="Lipzen A."/>
            <person name="Labutti K."/>
            <person name="Barry K."/>
            <person name="Miao Y."/>
            <person name="Rahimi M.J."/>
            <person name="Shen Q."/>
            <person name="Grigoriev I.V."/>
            <person name="Kubicek C.P."/>
            <person name="Druzhinina I.S."/>
        </authorList>
    </citation>
    <scope>NUCLEOTIDE SEQUENCE [LARGE SCALE GENOMIC DNA]</scope>
    <source>
        <strain evidence="2 3">CBS 433.97</strain>
    </source>
</reference>